<dbReference type="Proteomes" id="UP000280586">
    <property type="component" value="Chromosome"/>
</dbReference>
<dbReference type="GeneID" id="303561242"/>
<proteinExistence type="predicted"/>
<dbReference type="EMBL" id="CP099799">
    <property type="protein sequence ID" value="USS01516.1"/>
    <property type="molecule type" value="Genomic_DNA"/>
</dbReference>
<keyword evidence="4" id="KW-1185">Reference proteome</keyword>
<dbReference type="OrthoDB" id="1748051at2"/>
<name>A0A9N7JMN2_CLOSE</name>
<dbReference type="EMBL" id="CP023671">
    <property type="protein sequence ID" value="AYE34924.1"/>
    <property type="molecule type" value="Genomic_DNA"/>
</dbReference>
<reference evidence="1 3" key="1">
    <citation type="submission" date="2017-09" db="EMBL/GenBank/DDBJ databases">
        <authorList>
            <person name="Thomas P."/>
            <person name="Seyboldt C."/>
        </authorList>
    </citation>
    <scope>NUCLEOTIDE SEQUENCE [LARGE SCALE GENOMIC DNA]</scope>
    <source>
        <strain evidence="1 3">DSM 7534</strain>
    </source>
</reference>
<organism evidence="1 3">
    <name type="scientific">Clostridium septicum</name>
    <dbReference type="NCBI Taxonomy" id="1504"/>
    <lineage>
        <taxon>Bacteria</taxon>
        <taxon>Bacillati</taxon>
        <taxon>Bacillota</taxon>
        <taxon>Clostridia</taxon>
        <taxon>Eubacteriales</taxon>
        <taxon>Clostridiaceae</taxon>
        <taxon>Clostridium</taxon>
    </lineage>
</organism>
<evidence type="ECO:0000313" key="3">
    <source>
        <dbReference type="Proteomes" id="UP000280586"/>
    </source>
</evidence>
<reference evidence="2" key="2">
    <citation type="submission" date="2022-06" db="EMBL/GenBank/DDBJ databases">
        <authorList>
            <person name="Holder M.E."/>
            <person name="Ajami N.J."/>
            <person name="Petrosino J.F."/>
        </authorList>
    </citation>
    <scope>NUCLEOTIDE SEQUENCE</scope>
    <source>
        <strain evidence="2">RMA 8861</strain>
    </source>
</reference>
<dbReference type="Proteomes" id="UP001055437">
    <property type="component" value="Chromosome"/>
</dbReference>
<dbReference type="AlphaFoldDB" id="A0A9N7JMN2"/>
<evidence type="ECO:0000313" key="4">
    <source>
        <dbReference type="Proteomes" id="UP001055437"/>
    </source>
</evidence>
<gene>
    <name evidence="1" type="ORF">CP523_11155</name>
    <name evidence="2" type="ORF">NH397_03500</name>
</gene>
<protein>
    <submittedName>
        <fullName evidence="1">Uncharacterized protein</fullName>
    </submittedName>
</protein>
<sequence>MVNIVTFCKNITDLGIREEQNGVAIEDNENGIFIIALDKIDTRKKYKISTPMEPEIEEVTPEWK</sequence>
<dbReference type="RefSeq" id="WP_066677060.1">
    <property type="nucleotide sequence ID" value="NZ_CABMIZ010000022.1"/>
</dbReference>
<dbReference type="KEGG" id="csep:CP523_11155"/>
<evidence type="ECO:0000313" key="2">
    <source>
        <dbReference type="EMBL" id="USS01516.1"/>
    </source>
</evidence>
<accession>A0A9N7JMN2</accession>
<evidence type="ECO:0000313" key="1">
    <source>
        <dbReference type="EMBL" id="AYE34924.1"/>
    </source>
</evidence>